<keyword evidence="11" id="KW-1133">Transmembrane helix</keyword>
<feature type="transmembrane region" description="Helical" evidence="11">
    <location>
        <begin position="42"/>
        <end position="60"/>
    </location>
</feature>
<evidence type="ECO:0000256" key="2">
    <source>
        <dbReference type="ARBA" id="ARBA00010617"/>
    </source>
</evidence>
<dbReference type="RefSeq" id="XP_012181522.1">
    <property type="nucleotide sequence ID" value="XM_012326132.1"/>
</dbReference>
<keyword evidence="11" id="KW-0812">Transmembrane</keyword>
<evidence type="ECO:0000256" key="5">
    <source>
        <dbReference type="ARBA" id="ARBA00023002"/>
    </source>
</evidence>
<feature type="region of interest" description="Disordered" evidence="10">
    <location>
        <begin position="328"/>
        <end position="347"/>
    </location>
</feature>
<organism evidence="12 13">
    <name type="scientific">Fibroporia radiculosa</name>
    <dbReference type="NCBI Taxonomy" id="599839"/>
    <lineage>
        <taxon>Eukaryota</taxon>
        <taxon>Fungi</taxon>
        <taxon>Dikarya</taxon>
        <taxon>Basidiomycota</taxon>
        <taxon>Agaricomycotina</taxon>
        <taxon>Agaricomycetes</taxon>
        <taxon>Polyporales</taxon>
        <taxon>Fibroporiaceae</taxon>
        <taxon>Fibroporia</taxon>
    </lineage>
</organism>
<sequence>MTLPPGIYAILYVLVFLSIPPLGVATAAHLLGRYDVVATPTWLITLLAISSIPLFLVFRVRLRWFKFNRAAARLGAVLPPSWKGERVAGLDVLTEIMETMKMGYPADFAWDKFNELGPTFQINIFWDCGFLSCDPNVIKCILATDFQNFEKGDLFKTYMKSVLGTGVFNSDGDMWKWHRSMTRPFFSKDRISHFELFDRHAESALSAMNARMRIGCAVDFQDLISRFTLDSATEFLFASCVHSLRSPLPFPHNQAPTPFVSSPTSAGQVDRAEAFARAFQQAQQVVAERAAVGKIWRFFEIWKNKSDEHMRIVNEYLDPILEEALQKKEEREKAGEKVSQMEGDTDSADDETLLDHLVKYTSDPVVLHDEVLNILIAGRDTTAASLTFTVYFLCIYPAVLQRLRAEVLEKVGSHRRPTYADIKDMRYLRAVINETLRLYPAVFSIDECLIPNADPNGKPFYIPPKAAFTYSVFAMHRRTEYWGPDADAPAPTPAHEFDPDRFLDERVNKYLTPNPFIFLPFNAGPRICLGQQFAYNEMSFFLIRLLQRFSAMELAPEAAPPGSLPPAEWAGGWGRKSFEKFWPKSHLTLYSNGGLWVKMTQAEEMEDASA</sequence>
<dbReference type="Proteomes" id="UP000006352">
    <property type="component" value="Unassembled WGS sequence"/>
</dbReference>
<dbReference type="STRING" id="599839.J4H2W6"/>
<keyword evidence="11" id="KW-0472">Membrane</keyword>
<dbReference type="InParanoid" id="J4H2W6"/>
<accession>J4H2W6</accession>
<feature type="binding site" description="axial binding residue" evidence="8">
    <location>
        <position position="528"/>
    </location>
    <ligand>
        <name>heme</name>
        <dbReference type="ChEBI" id="CHEBI:30413"/>
    </ligand>
    <ligandPart>
        <name>Fe</name>
        <dbReference type="ChEBI" id="CHEBI:18248"/>
    </ligandPart>
</feature>
<protein>
    <recommendedName>
        <fullName evidence="14">Cytochrome P450 monooxygenase pc-3</fullName>
    </recommendedName>
</protein>
<dbReference type="GeneID" id="24097150"/>
<evidence type="ECO:0000256" key="3">
    <source>
        <dbReference type="ARBA" id="ARBA00022617"/>
    </source>
</evidence>
<dbReference type="Gene3D" id="1.10.630.10">
    <property type="entry name" value="Cytochrome P450"/>
    <property type="match status" value="1"/>
</dbReference>
<evidence type="ECO:0000256" key="6">
    <source>
        <dbReference type="ARBA" id="ARBA00023004"/>
    </source>
</evidence>
<evidence type="ECO:0000256" key="11">
    <source>
        <dbReference type="SAM" id="Phobius"/>
    </source>
</evidence>
<name>J4H2W6_9APHY</name>
<dbReference type="HOGENOM" id="CLU_001570_27_0_1"/>
<evidence type="ECO:0008006" key="14">
    <source>
        <dbReference type="Google" id="ProtNLM"/>
    </source>
</evidence>
<proteinExistence type="inferred from homology"/>
<dbReference type="GO" id="GO:0020037">
    <property type="term" value="F:heme binding"/>
    <property type="evidence" value="ECO:0007669"/>
    <property type="project" value="InterPro"/>
</dbReference>
<dbReference type="PRINTS" id="PR00385">
    <property type="entry name" value="P450"/>
</dbReference>
<dbReference type="InterPro" id="IPR036396">
    <property type="entry name" value="Cyt_P450_sf"/>
</dbReference>
<dbReference type="PROSITE" id="PS00086">
    <property type="entry name" value="CYTOCHROME_P450"/>
    <property type="match status" value="1"/>
</dbReference>
<keyword evidence="7 9" id="KW-0503">Monooxygenase</keyword>
<gene>
    <name evidence="12" type="ORF">FIBRA_04320</name>
</gene>
<keyword evidence="3 8" id="KW-0349">Heme</keyword>
<dbReference type="InterPro" id="IPR002401">
    <property type="entry name" value="Cyt_P450_E_grp-I"/>
</dbReference>
<evidence type="ECO:0000313" key="13">
    <source>
        <dbReference type="Proteomes" id="UP000006352"/>
    </source>
</evidence>
<evidence type="ECO:0000256" key="9">
    <source>
        <dbReference type="RuleBase" id="RU000461"/>
    </source>
</evidence>
<dbReference type="GO" id="GO:0004497">
    <property type="term" value="F:monooxygenase activity"/>
    <property type="evidence" value="ECO:0007669"/>
    <property type="project" value="UniProtKB-KW"/>
</dbReference>
<dbReference type="PANTHER" id="PTHR24287:SF1">
    <property type="entry name" value="P450, PUTATIVE (EUROFUNG)-RELATED"/>
    <property type="match status" value="1"/>
</dbReference>
<dbReference type="GO" id="GO:0016705">
    <property type="term" value="F:oxidoreductase activity, acting on paired donors, with incorporation or reduction of molecular oxygen"/>
    <property type="evidence" value="ECO:0007669"/>
    <property type="project" value="InterPro"/>
</dbReference>
<dbReference type="CDD" id="cd11063">
    <property type="entry name" value="CYP52"/>
    <property type="match status" value="1"/>
</dbReference>
<evidence type="ECO:0000256" key="7">
    <source>
        <dbReference type="ARBA" id="ARBA00023033"/>
    </source>
</evidence>
<dbReference type="Pfam" id="PF00067">
    <property type="entry name" value="p450"/>
    <property type="match status" value="1"/>
</dbReference>
<keyword evidence="5 9" id="KW-0560">Oxidoreductase</keyword>
<evidence type="ECO:0000256" key="4">
    <source>
        <dbReference type="ARBA" id="ARBA00022723"/>
    </source>
</evidence>
<evidence type="ECO:0000313" key="12">
    <source>
        <dbReference type="EMBL" id="CCM02239.1"/>
    </source>
</evidence>
<dbReference type="EMBL" id="HE797069">
    <property type="protein sequence ID" value="CCM02239.1"/>
    <property type="molecule type" value="Genomic_DNA"/>
</dbReference>
<evidence type="ECO:0000256" key="1">
    <source>
        <dbReference type="ARBA" id="ARBA00001971"/>
    </source>
</evidence>
<reference evidence="12 13" key="1">
    <citation type="journal article" date="2012" name="Appl. Environ. Microbiol.">
        <title>Short-read sequencing for genomic analysis of the brown rot fungus Fibroporia radiculosa.</title>
        <authorList>
            <person name="Tang J.D."/>
            <person name="Perkins A.D."/>
            <person name="Sonstegard T.S."/>
            <person name="Schroeder S.G."/>
            <person name="Burgess S.C."/>
            <person name="Diehl S.V."/>
        </authorList>
    </citation>
    <scope>NUCLEOTIDE SEQUENCE [LARGE SCALE GENOMIC DNA]</scope>
    <source>
        <strain evidence="12 13">TFFH 294</strain>
    </source>
</reference>
<dbReference type="SUPFAM" id="SSF48264">
    <property type="entry name" value="Cytochrome P450"/>
    <property type="match status" value="1"/>
</dbReference>
<keyword evidence="13" id="KW-1185">Reference proteome</keyword>
<feature type="transmembrane region" description="Helical" evidence="11">
    <location>
        <begin position="7"/>
        <end position="30"/>
    </location>
</feature>
<dbReference type="GO" id="GO:0005506">
    <property type="term" value="F:iron ion binding"/>
    <property type="evidence" value="ECO:0007669"/>
    <property type="project" value="InterPro"/>
</dbReference>
<keyword evidence="4 8" id="KW-0479">Metal-binding</keyword>
<dbReference type="PANTHER" id="PTHR24287">
    <property type="entry name" value="P450, PUTATIVE (EUROFUNG)-RELATED"/>
    <property type="match status" value="1"/>
</dbReference>
<keyword evidence="6 8" id="KW-0408">Iron</keyword>
<dbReference type="InterPro" id="IPR047146">
    <property type="entry name" value="Cyt_P450_E_CYP52_fungi"/>
</dbReference>
<dbReference type="OrthoDB" id="1470350at2759"/>
<comment type="similarity">
    <text evidence="2 9">Belongs to the cytochrome P450 family.</text>
</comment>
<dbReference type="PRINTS" id="PR00463">
    <property type="entry name" value="EP450I"/>
</dbReference>
<comment type="cofactor">
    <cofactor evidence="1 8">
        <name>heme</name>
        <dbReference type="ChEBI" id="CHEBI:30413"/>
    </cofactor>
</comment>
<evidence type="ECO:0000256" key="10">
    <source>
        <dbReference type="SAM" id="MobiDB-lite"/>
    </source>
</evidence>
<dbReference type="AlphaFoldDB" id="J4H2W6"/>
<dbReference type="InterPro" id="IPR017972">
    <property type="entry name" value="Cyt_P450_CS"/>
</dbReference>
<dbReference type="InterPro" id="IPR001128">
    <property type="entry name" value="Cyt_P450"/>
</dbReference>
<evidence type="ECO:0000256" key="8">
    <source>
        <dbReference type="PIRSR" id="PIRSR602401-1"/>
    </source>
</evidence>